<dbReference type="RefSeq" id="WP_323276276.1">
    <property type="nucleotide sequence ID" value="NZ_JAYGHT010000030.1"/>
</dbReference>
<dbReference type="GO" id="GO:0004519">
    <property type="term" value="F:endonuclease activity"/>
    <property type="evidence" value="ECO:0007669"/>
    <property type="project" value="UniProtKB-KW"/>
</dbReference>
<keyword evidence="2" id="KW-0255">Endonuclease</keyword>
<protein>
    <submittedName>
        <fullName evidence="2">Uma2 family endonuclease</fullName>
    </submittedName>
</protein>
<dbReference type="Proteomes" id="UP001301728">
    <property type="component" value="Unassembled WGS sequence"/>
</dbReference>
<keyword evidence="2" id="KW-0540">Nuclease</keyword>
<dbReference type="InterPro" id="IPR008538">
    <property type="entry name" value="Uma2"/>
</dbReference>
<keyword evidence="2" id="KW-0378">Hydrolase</keyword>
<comment type="caution">
    <text evidence="2">The sequence shown here is derived from an EMBL/GenBank/DDBJ whole genome shotgun (WGS) entry which is preliminary data.</text>
</comment>
<proteinExistence type="predicted"/>
<organism evidence="2 3">
    <name type="scientific">Limnoraphis robusta CCNP1315</name>
    <dbReference type="NCBI Taxonomy" id="3110306"/>
    <lineage>
        <taxon>Bacteria</taxon>
        <taxon>Bacillati</taxon>
        <taxon>Cyanobacteriota</taxon>
        <taxon>Cyanophyceae</taxon>
        <taxon>Oscillatoriophycideae</taxon>
        <taxon>Oscillatoriales</taxon>
        <taxon>Sirenicapillariaceae</taxon>
        <taxon>Limnoraphis</taxon>
    </lineage>
</organism>
<dbReference type="EMBL" id="JAYGHT010000030">
    <property type="protein sequence ID" value="MEA5519424.1"/>
    <property type="molecule type" value="Genomic_DNA"/>
</dbReference>
<keyword evidence="3" id="KW-1185">Reference proteome</keyword>
<dbReference type="PANTHER" id="PTHR47152">
    <property type="entry name" value="SLR2084 PROTEIN-RELATED"/>
    <property type="match status" value="1"/>
</dbReference>
<name>A0ABU5TX81_9CYAN</name>
<evidence type="ECO:0000259" key="1">
    <source>
        <dbReference type="Pfam" id="PF05685"/>
    </source>
</evidence>
<feature type="domain" description="Putative restriction endonuclease" evidence="1">
    <location>
        <begin position="30"/>
        <end position="186"/>
    </location>
</feature>
<evidence type="ECO:0000313" key="3">
    <source>
        <dbReference type="Proteomes" id="UP001301728"/>
    </source>
</evidence>
<dbReference type="Pfam" id="PF05685">
    <property type="entry name" value="Uma2"/>
    <property type="match status" value="1"/>
</dbReference>
<sequence>MLLELKRIDVPPGHKVLLTDVSWLEFETILEELGEHRAARIAYDRGTLEIMTPLPEHEVDKVFIGDFIKALLEEMDIEFYPLGSTTFKNELMKQGIEPDDCFYIENEAAVRGKDRLDLTIDPPPDLALEIDVTSRTHPNIYAALGVPELWRFEKGKLQINLLQSGQYVESEFSPHFPNFPLKEIIPEYLKRVKTEGRNKTMKAFRTWVKEQISNADVNQSLSIQPRRKINWNWFDLAICGQDGQLKLIVEVKINPEASLSLNWAAQIYHYMYASGMAKTPFFLLALPQVFYLWKSSDNSSDHLIEPTYQIDPKPLLKPYFDKSGVSPENISGSSFELIVFSWLNEVLLGIKKENEADFKNQDWLFDSGLVDAIRGGEVKAEVEILVG</sequence>
<dbReference type="PANTHER" id="PTHR47152:SF1">
    <property type="entry name" value="SLL1186 PROTEIN"/>
    <property type="match status" value="1"/>
</dbReference>
<dbReference type="CDD" id="cd06260">
    <property type="entry name" value="DUF820-like"/>
    <property type="match status" value="1"/>
</dbReference>
<reference evidence="2 3" key="1">
    <citation type="submission" date="2023-12" db="EMBL/GenBank/DDBJ databases">
        <title>Baltic Sea Cyanobacteria.</title>
        <authorList>
            <person name="Delbaje E."/>
            <person name="Fewer D.P."/>
            <person name="Shishido T.K."/>
        </authorList>
    </citation>
    <scope>NUCLEOTIDE SEQUENCE [LARGE SCALE GENOMIC DNA]</scope>
    <source>
        <strain evidence="2 3">CCNP 1315</strain>
    </source>
</reference>
<evidence type="ECO:0000313" key="2">
    <source>
        <dbReference type="EMBL" id="MEA5519424.1"/>
    </source>
</evidence>
<gene>
    <name evidence="2" type="ORF">VB854_10740</name>
</gene>
<accession>A0ABU5TX81</accession>